<protein>
    <submittedName>
        <fullName evidence="2">Uncharacterized protein</fullName>
    </submittedName>
</protein>
<evidence type="ECO:0000313" key="3">
    <source>
        <dbReference type="Proteomes" id="UP000273252"/>
    </source>
</evidence>
<keyword evidence="3" id="KW-1185">Reference proteome</keyword>
<evidence type="ECO:0000313" key="2">
    <source>
        <dbReference type="EMBL" id="RJX72812.1"/>
    </source>
</evidence>
<comment type="caution">
    <text evidence="2">The sequence shown here is derived from an EMBL/GenBank/DDBJ whole genome shotgun (WGS) entry which is preliminary data.</text>
</comment>
<accession>A0A3A6R708</accession>
<feature type="transmembrane region" description="Helical" evidence="1">
    <location>
        <begin position="44"/>
        <end position="71"/>
    </location>
</feature>
<dbReference type="AlphaFoldDB" id="A0A3A6R708"/>
<organism evidence="2 3">
    <name type="scientific">Vibrio sinensis</name>
    <dbReference type="NCBI Taxonomy" id="2302434"/>
    <lineage>
        <taxon>Bacteria</taxon>
        <taxon>Pseudomonadati</taxon>
        <taxon>Pseudomonadota</taxon>
        <taxon>Gammaproteobacteria</taxon>
        <taxon>Vibrionales</taxon>
        <taxon>Vibrionaceae</taxon>
        <taxon>Vibrio</taxon>
    </lineage>
</organism>
<keyword evidence="1" id="KW-0812">Transmembrane</keyword>
<proteinExistence type="predicted"/>
<evidence type="ECO:0000256" key="1">
    <source>
        <dbReference type="SAM" id="Phobius"/>
    </source>
</evidence>
<keyword evidence="1" id="KW-1133">Transmembrane helix</keyword>
<reference evidence="2 3" key="1">
    <citation type="submission" date="2018-08" db="EMBL/GenBank/DDBJ databases">
        <title>Vibrio isolated from the Eastern China Marginal Seas.</title>
        <authorList>
            <person name="Li Y."/>
        </authorList>
    </citation>
    <scope>NUCLEOTIDE SEQUENCE [LARGE SCALE GENOMIC DNA]</scope>
    <source>
        <strain evidence="2 3">BEI233</strain>
    </source>
</reference>
<keyword evidence="1" id="KW-0472">Membrane</keyword>
<dbReference type="EMBL" id="QVMU01000004">
    <property type="protein sequence ID" value="RJX72812.1"/>
    <property type="molecule type" value="Genomic_DNA"/>
</dbReference>
<gene>
    <name evidence="2" type="ORF">DZ860_06545</name>
</gene>
<sequence length="73" mass="8360">MAAVRCVYAVDDMFVLLRTTRLADEDFLSTRLTHELLLATVLKLLVSCLLHLFTLINVVLVLSCAHSIYYFRD</sequence>
<dbReference type="Proteomes" id="UP000273252">
    <property type="component" value="Unassembled WGS sequence"/>
</dbReference>
<name>A0A3A6R708_9VIBR</name>